<feature type="non-terminal residue" evidence="1">
    <location>
        <position position="1"/>
    </location>
</feature>
<comment type="caution">
    <text evidence="1">The sequence shown here is derived from an EMBL/GenBank/DDBJ whole genome shotgun (WGS) entry which is preliminary data.</text>
</comment>
<accession>A0ABN7WHH6</accession>
<gene>
    <name evidence="1" type="ORF">GMARGA_LOCUS31109</name>
</gene>
<evidence type="ECO:0000313" key="2">
    <source>
        <dbReference type="Proteomes" id="UP000789901"/>
    </source>
</evidence>
<proteinExistence type="predicted"/>
<protein>
    <submittedName>
        <fullName evidence="1">6674_t:CDS:1</fullName>
    </submittedName>
</protein>
<reference evidence="1 2" key="1">
    <citation type="submission" date="2021-06" db="EMBL/GenBank/DDBJ databases">
        <authorList>
            <person name="Kallberg Y."/>
            <person name="Tangrot J."/>
            <person name="Rosling A."/>
        </authorList>
    </citation>
    <scope>NUCLEOTIDE SEQUENCE [LARGE SCALE GENOMIC DNA]</scope>
    <source>
        <strain evidence="1 2">120-4 pot B 10/14</strain>
    </source>
</reference>
<sequence>SPQAKAQSYSHKHHGIESNATIELEVLLKLYSQAYTSDKRITTNWLTVILKIIVSCRQLAFITDV</sequence>
<name>A0ABN7WHH6_GIGMA</name>
<keyword evidence="2" id="KW-1185">Reference proteome</keyword>
<organism evidence="1 2">
    <name type="scientific">Gigaspora margarita</name>
    <dbReference type="NCBI Taxonomy" id="4874"/>
    <lineage>
        <taxon>Eukaryota</taxon>
        <taxon>Fungi</taxon>
        <taxon>Fungi incertae sedis</taxon>
        <taxon>Mucoromycota</taxon>
        <taxon>Glomeromycotina</taxon>
        <taxon>Glomeromycetes</taxon>
        <taxon>Diversisporales</taxon>
        <taxon>Gigasporaceae</taxon>
        <taxon>Gigaspora</taxon>
    </lineage>
</organism>
<dbReference type="Proteomes" id="UP000789901">
    <property type="component" value="Unassembled WGS sequence"/>
</dbReference>
<dbReference type="EMBL" id="CAJVQB010045583">
    <property type="protein sequence ID" value="CAG8832552.1"/>
    <property type="molecule type" value="Genomic_DNA"/>
</dbReference>
<evidence type="ECO:0000313" key="1">
    <source>
        <dbReference type="EMBL" id="CAG8832552.1"/>
    </source>
</evidence>